<dbReference type="AlphaFoldDB" id="A0A1G9VRM6"/>
<dbReference type="InterPro" id="IPR029062">
    <property type="entry name" value="Class_I_gatase-like"/>
</dbReference>
<evidence type="ECO:0000313" key="5">
    <source>
        <dbReference type="EMBL" id="SDM74515.1"/>
    </source>
</evidence>
<dbReference type="PANTHER" id="PTHR20842">
    <property type="entry name" value="PROTEASE S51 ALPHA-ASPARTYL DIPEPTIDASE"/>
    <property type="match status" value="1"/>
</dbReference>
<dbReference type="SUPFAM" id="SSF52317">
    <property type="entry name" value="Class I glutamine amidotransferase-like"/>
    <property type="match status" value="1"/>
</dbReference>
<reference evidence="5 6" key="1">
    <citation type="submission" date="2016-10" db="EMBL/GenBank/DDBJ databases">
        <authorList>
            <person name="de Groot N.N."/>
        </authorList>
    </citation>
    <scope>NUCLEOTIDE SEQUENCE [LARGE SCALE GENOMIC DNA]</scope>
    <source>
        <strain evidence="5 6">CGMCC 1.5012</strain>
    </source>
</reference>
<dbReference type="PANTHER" id="PTHR20842:SF0">
    <property type="entry name" value="ALPHA-ASPARTYL DIPEPTIDASE"/>
    <property type="match status" value="1"/>
</dbReference>
<evidence type="ECO:0000256" key="4">
    <source>
        <dbReference type="ARBA" id="ARBA00022825"/>
    </source>
</evidence>
<dbReference type="OrthoDB" id="9778515at2"/>
<evidence type="ECO:0000313" key="6">
    <source>
        <dbReference type="Proteomes" id="UP000199182"/>
    </source>
</evidence>
<proteinExistence type="inferred from homology"/>
<dbReference type="CDD" id="cd03129">
    <property type="entry name" value="GAT1_Peptidase_E_like"/>
    <property type="match status" value="1"/>
</dbReference>
<organism evidence="5 6">
    <name type="scientific">Acetanaerobacterium elongatum</name>
    <dbReference type="NCBI Taxonomy" id="258515"/>
    <lineage>
        <taxon>Bacteria</taxon>
        <taxon>Bacillati</taxon>
        <taxon>Bacillota</taxon>
        <taxon>Clostridia</taxon>
        <taxon>Eubacteriales</taxon>
        <taxon>Oscillospiraceae</taxon>
        <taxon>Acetanaerobacterium</taxon>
    </lineage>
</organism>
<dbReference type="Pfam" id="PF03575">
    <property type="entry name" value="Peptidase_S51"/>
    <property type="match status" value="1"/>
</dbReference>
<dbReference type="Proteomes" id="UP000199182">
    <property type="component" value="Unassembled WGS sequence"/>
</dbReference>
<sequence>MGKLAAFGYNEFSRSYSIDMHKKAVTMTGTSHPRVLFIPLCSGNNEAYIHAVKNLYENQLGCTVDTLLLAGKETDKGDAAELINKAQLIFIGDGPNFSAINDIKKSGIGELIVAAFKRDTVVAGEGTGAVYLFEGGFIDAVRGLGTDTPVVLNAQGLGLVNGLLCTGFELEDRQQGFAITMAENENIGFGLCGGCAFFVDGRSYYTQAFAETKGFLRVMGHESYVDITNMTSEKPAPLKSLYRTSDNMVVLDNYEKTRSRFL</sequence>
<keyword evidence="6" id="KW-1185">Reference proteome</keyword>
<gene>
    <name evidence="5" type="ORF">SAMN05192585_10474</name>
</gene>
<keyword evidence="4" id="KW-0720">Serine protease</keyword>
<keyword evidence="2" id="KW-0645">Protease</keyword>
<dbReference type="GO" id="GO:0008236">
    <property type="term" value="F:serine-type peptidase activity"/>
    <property type="evidence" value="ECO:0007669"/>
    <property type="project" value="UniProtKB-KW"/>
</dbReference>
<evidence type="ECO:0000256" key="2">
    <source>
        <dbReference type="ARBA" id="ARBA00022670"/>
    </source>
</evidence>
<evidence type="ECO:0000256" key="3">
    <source>
        <dbReference type="ARBA" id="ARBA00022801"/>
    </source>
</evidence>
<dbReference type="InterPro" id="IPR005320">
    <property type="entry name" value="Peptidase_S51"/>
</dbReference>
<dbReference type="RefSeq" id="WP_092638036.1">
    <property type="nucleotide sequence ID" value="NZ_FNID01000004.1"/>
</dbReference>
<evidence type="ECO:0000256" key="1">
    <source>
        <dbReference type="ARBA" id="ARBA00006534"/>
    </source>
</evidence>
<accession>A0A1G9VRM6</accession>
<comment type="similarity">
    <text evidence="1">Belongs to the peptidase S51 family.</text>
</comment>
<name>A0A1G9VRM6_9FIRM</name>
<dbReference type="Gene3D" id="3.40.50.880">
    <property type="match status" value="1"/>
</dbReference>
<keyword evidence="3" id="KW-0378">Hydrolase</keyword>
<dbReference type="EMBL" id="FNID01000004">
    <property type="protein sequence ID" value="SDM74515.1"/>
    <property type="molecule type" value="Genomic_DNA"/>
</dbReference>
<protein>
    <submittedName>
        <fullName evidence="5">Peptidase family S51</fullName>
    </submittedName>
</protein>
<dbReference type="GO" id="GO:0006508">
    <property type="term" value="P:proteolysis"/>
    <property type="evidence" value="ECO:0007669"/>
    <property type="project" value="UniProtKB-KW"/>
</dbReference>